<accession>A0A1E7WGC0</accession>
<comment type="caution">
    <text evidence="2">The sequence shown here is derived from an EMBL/GenBank/DDBJ whole genome shotgun (WGS) entry which is preliminary data.</text>
</comment>
<dbReference type="RefSeq" id="WP_070249766.1">
    <property type="nucleotide sequence ID" value="NZ_LROM01000098.1"/>
</dbReference>
<name>A0A1E7WGC0_9BURK</name>
<organism evidence="2 3">
    <name type="scientific">Duganella phyllosphaerae</name>
    <dbReference type="NCBI Taxonomy" id="762836"/>
    <lineage>
        <taxon>Bacteria</taxon>
        <taxon>Pseudomonadati</taxon>
        <taxon>Pseudomonadota</taxon>
        <taxon>Betaproteobacteria</taxon>
        <taxon>Burkholderiales</taxon>
        <taxon>Oxalobacteraceae</taxon>
        <taxon>Telluria group</taxon>
        <taxon>Duganella</taxon>
    </lineage>
</organism>
<sequence>MARLDAYKVKASELESRPYIVWLQSHIIEKRDGGMAKVISQFFSDLGYPLRNMRWSWGARNGNSILLRTWNDEYAFKERKLRVLDIEDADKRFDSFGLDERIVQLKALWDGNVAGYTVIATAKDNNARPREIIAYRDDVVFALSRLEQNSNGDIVAIVGDTVRLAGLALHAQTHRPARAQGDFPVGDEQRSGLSTDSYKEKIPAIRAWLIEVCRARGTVTYSDVMNRFALTFYPLRNAMSRLGHECKNAKEPIITALIVDKDTRRCSQGLFDEFHIDDDVLERERCYAHWAPTVADASPAVVAPLLSSLLGKPNDEFEQRAARFTQVQTRPEQGAFRDTVFRACGGQCVVSGCTVPEALEAAHLLGRDWRRGHNRAADGILLRRDLHNLYDRGLLRISDAGQVELSDEVLAYYGAFNGVIVTVDDRVSA</sequence>
<proteinExistence type="predicted"/>
<dbReference type="AlphaFoldDB" id="A0A1E7WGC0"/>
<protein>
    <recommendedName>
        <fullName evidence="1">HNH nuclease domain-containing protein</fullName>
    </recommendedName>
</protein>
<dbReference type="PATRIC" id="fig|762836.4.peg.3699"/>
<dbReference type="OrthoDB" id="9811869at2"/>
<evidence type="ECO:0000313" key="2">
    <source>
        <dbReference type="EMBL" id="OEZ97390.1"/>
    </source>
</evidence>
<dbReference type="EMBL" id="LROM01000098">
    <property type="protein sequence ID" value="OEZ97390.1"/>
    <property type="molecule type" value="Genomic_DNA"/>
</dbReference>
<dbReference type="Proteomes" id="UP000175989">
    <property type="component" value="Unassembled WGS sequence"/>
</dbReference>
<evidence type="ECO:0000313" key="3">
    <source>
        <dbReference type="Proteomes" id="UP000175989"/>
    </source>
</evidence>
<keyword evidence="3" id="KW-1185">Reference proteome</keyword>
<reference evidence="3" key="1">
    <citation type="journal article" date="2016" name="Front. Microbiol.">
        <title>Molecular Keys to the Janthinobacterium and Duganella spp. Interaction with the Plant Pathogen Fusarium graminearum.</title>
        <authorList>
            <person name="Haack F.S."/>
            <person name="Poehlein A."/>
            <person name="Kroger C."/>
            <person name="Voigt C.A."/>
            <person name="Piepenbring M."/>
            <person name="Bode H.B."/>
            <person name="Daniel R."/>
            <person name="Schafer W."/>
            <person name="Streit W.R."/>
        </authorList>
    </citation>
    <scope>NUCLEOTIDE SEQUENCE [LARGE SCALE GENOMIC DNA]</scope>
    <source>
        <strain evidence="3">T54</strain>
    </source>
</reference>
<feature type="domain" description="HNH nuclease" evidence="1">
    <location>
        <begin position="348"/>
        <end position="395"/>
    </location>
</feature>
<gene>
    <name evidence="2" type="ORF">DUPY_35910</name>
</gene>
<dbReference type="Pfam" id="PF13391">
    <property type="entry name" value="HNH_2"/>
    <property type="match status" value="1"/>
</dbReference>
<evidence type="ECO:0000259" key="1">
    <source>
        <dbReference type="Pfam" id="PF13391"/>
    </source>
</evidence>
<dbReference type="InterPro" id="IPR003615">
    <property type="entry name" value="HNH_nuc"/>
</dbReference>